<reference evidence="2" key="1">
    <citation type="submission" date="2016-04" db="EMBL/GenBank/DDBJ databases">
        <authorList>
            <person name="Quiroz-Castaneda R.E."/>
            <person name="Martinez-Ocampo F."/>
        </authorList>
    </citation>
    <scope>NUCLEOTIDE SEQUENCE [LARGE SCALE GENOMIC DNA]</scope>
    <source>
        <strain evidence="2">INIFAP01</strain>
    </source>
</reference>
<protein>
    <submittedName>
        <fullName evidence="1">Hydrolase</fullName>
    </submittedName>
</protein>
<dbReference type="PANTHER" id="PTHR10000">
    <property type="entry name" value="PHOSPHOSERINE PHOSPHATASE"/>
    <property type="match status" value="1"/>
</dbReference>
<dbReference type="PROSITE" id="PS01228">
    <property type="entry name" value="COF_1"/>
    <property type="match status" value="1"/>
</dbReference>
<accession>A0A1A9QE40</accession>
<dbReference type="Pfam" id="PF08282">
    <property type="entry name" value="Hydrolase_3"/>
    <property type="match status" value="1"/>
</dbReference>
<evidence type="ECO:0000313" key="1">
    <source>
        <dbReference type="EMBL" id="OAL10225.1"/>
    </source>
</evidence>
<proteinExistence type="predicted"/>
<keyword evidence="1" id="KW-0378">Hydrolase</keyword>
<dbReference type="InterPro" id="IPR006379">
    <property type="entry name" value="HAD-SF_hydro_IIB"/>
</dbReference>
<gene>
    <name evidence="1" type="ORF">A6V39_02145</name>
</gene>
<dbReference type="InterPro" id="IPR036412">
    <property type="entry name" value="HAD-like_sf"/>
</dbReference>
<dbReference type="PANTHER" id="PTHR10000:SF8">
    <property type="entry name" value="HAD SUPERFAMILY HYDROLASE-LIKE, TYPE 3"/>
    <property type="match status" value="1"/>
</dbReference>
<dbReference type="NCBIfam" id="TIGR01484">
    <property type="entry name" value="HAD-SF-IIB"/>
    <property type="match status" value="1"/>
</dbReference>
<sequence>MQKYRYLVLSDLDGTLLNSHGELSEETIAYVKELNRRNDILFCFSTGRCWRDAKEIYAKLELKGFASCCNGAYIYDPHQELIRYSFISEKFLNYFLHNKDFISGLMKGDVLTDKMHLPLTKDNATEVLNKIRELEANVYGIKNYYDYTQPIEDFNRLMVNRINALRSFDFPPNVTVFNYDNFLNMEIQASYVNKELVVDFLGNYYGVAPENILTFGDQVNDLSPAMGKSRFCAVSNAIDLIKQNATLVSKYSNDENAVIREIELFLRDKK</sequence>
<dbReference type="RefSeq" id="WP_187150073.1">
    <property type="nucleotide sequence ID" value="NZ_LWUJ01000011.1"/>
</dbReference>
<dbReference type="GO" id="GO:0000287">
    <property type="term" value="F:magnesium ion binding"/>
    <property type="evidence" value="ECO:0007669"/>
    <property type="project" value="TreeGrafter"/>
</dbReference>
<evidence type="ECO:0000313" key="2">
    <source>
        <dbReference type="Proteomes" id="UP000077623"/>
    </source>
</evidence>
<keyword evidence="2" id="KW-1185">Reference proteome</keyword>
<organism evidence="1 2">
    <name type="scientific">Candidatus Mycoplasma haematobovis</name>
    <dbReference type="NCBI Taxonomy" id="432608"/>
    <lineage>
        <taxon>Bacteria</taxon>
        <taxon>Bacillati</taxon>
        <taxon>Mycoplasmatota</taxon>
        <taxon>Mollicutes</taxon>
        <taxon>Mycoplasmataceae</taxon>
        <taxon>Mycoplasma</taxon>
    </lineage>
</organism>
<dbReference type="Gene3D" id="3.40.50.1000">
    <property type="entry name" value="HAD superfamily/HAD-like"/>
    <property type="match status" value="1"/>
</dbReference>
<dbReference type="GO" id="GO:0005829">
    <property type="term" value="C:cytosol"/>
    <property type="evidence" value="ECO:0007669"/>
    <property type="project" value="TreeGrafter"/>
</dbReference>
<dbReference type="Proteomes" id="UP000077623">
    <property type="component" value="Unassembled WGS sequence"/>
</dbReference>
<name>A0A1A9QE40_9MOLU</name>
<dbReference type="GO" id="GO:0016791">
    <property type="term" value="F:phosphatase activity"/>
    <property type="evidence" value="ECO:0007669"/>
    <property type="project" value="TreeGrafter"/>
</dbReference>
<dbReference type="Gene3D" id="3.30.1240.10">
    <property type="match status" value="1"/>
</dbReference>
<dbReference type="InterPro" id="IPR023214">
    <property type="entry name" value="HAD_sf"/>
</dbReference>
<dbReference type="STRING" id="432608.A6V39_02145"/>
<dbReference type="AlphaFoldDB" id="A0A1A9QE40"/>
<dbReference type="EMBL" id="LWUJ01000011">
    <property type="protein sequence ID" value="OAL10225.1"/>
    <property type="molecule type" value="Genomic_DNA"/>
</dbReference>
<dbReference type="SUPFAM" id="SSF56784">
    <property type="entry name" value="HAD-like"/>
    <property type="match status" value="1"/>
</dbReference>
<comment type="caution">
    <text evidence="1">The sequence shown here is derived from an EMBL/GenBank/DDBJ whole genome shotgun (WGS) entry which is preliminary data.</text>
</comment>